<reference evidence="2 3" key="1">
    <citation type="journal article" date="2018" name="Front. Microbiol.">
        <title>Phylogeny of Vibrio vulnificus from the Analysis of the Core-Genome: Implications for Intra-Species Taxonomy.</title>
        <authorList>
            <person name="Roig F.J."/>
            <person name="Gonzalez-Candelas F."/>
            <person name="Sanjuan E."/>
            <person name="Fouz B."/>
            <person name="Feil E.J."/>
            <person name="Llorens C."/>
            <person name="Baker-Austin C."/>
            <person name="Oliver J.D."/>
            <person name="Danin-Poleg Y."/>
            <person name="Gibas C.J."/>
            <person name="Kashi Y."/>
            <person name="Gulig P.A."/>
            <person name="Morrison S.S."/>
            <person name="Amaro C."/>
        </authorList>
    </citation>
    <scope>NUCLEOTIDE SEQUENCE [LARGE SCALE GENOMIC DNA]</scope>
    <source>
        <strain evidence="2 3">CECT4608</strain>
    </source>
</reference>
<dbReference type="Pfam" id="PF00501">
    <property type="entry name" value="AMP-binding"/>
    <property type="match status" value="1"/>
</dbReference>
<dbReference type="PANTHER" id="PTHR45398:SF1">
    <property type="entry name" value="ENZYME, PUTATIVE (JCVI)-RELATED"/>
    <property type="match status" value="1"/>
</dbReference>
<dbReference type="RefSeq" id="WP_103200222.1">
    <property type="nucleotide sequence ID" value="NZ_JASMUA010000003.1"/>
</dbReference>
<gene>
    <name evidence="2" type="ORF">CRN52_09680</name>
</gene>
<evidence type="ECO:0000313" key="2">
    <source>
        <dbReference type="EMBL" id="POB48432.1"/>
    </source>
</evidence>
<dbReference type="SUPFAM" id="SSF56801">
    <property type="entry name" value="Acetyl-CoA synthetase-like"/>
    <property type="match status" value="1"/>
</dbReference>
<dbReference type="Gene3D" id="3.30.300.30">
    <property type="match status" value="1"/>
</dbReference>
<dbReference type="PANTHER" id="PTHR45398">
    <property type="match status" value="1"/>
</dbReference>
<feature type="domain" description="AMP-dependent synthetase/ligase" evidence="1">
    <location>
        <begin position="22"/>
        <end position="293"/>
    </location>
</feature>
<dbReference type="InterPro" id="IPR000873">
    <property type="entry name" value="AMP-dep_synth/lig_dom"/>
</dbReference>
<comment type="caution">
    <text evidence="2">The sequence shown here is derived from an EMBL/GenBank/DDBJ whole genome shotgun (WGS) entry which is preliminary data.</text>
</comment>
<accession>A0A2S3R411</accession>
<keyword evidence="2" id="KW-0436">Ligase</keyword>
<dbReference type="AlphaFoldDB" id="A0A2S3R411"/>
<name>A0A2S3R411_VIBVL</name>
<dbReference type="EMBL" id="PDGH01000077">
    <property type="protein sequence ID" value="POB48432.1"/>
    <property type="molecule type" value="Genomic_DNA"/>
</dbReference>
<dbReference type="InterPro" id="IPR045851">
    <property type="entry name" value="AMP-bd_C_sf"/>
</dbReference>
<sequence length="455" mass="51265">MSHPLPFHSLATLFHHGRAPRHQVAFSLNEHHDWSSFTCHVHSLCEQLKQTEAPRVALCAANSYQFAIGFFALCFSGKAIVLPGNYQPGALDELSCEFDLLLCDEEVGSHLRQAYQLISDTHSTCKPALFPHLSLEQVVLTLFTSGSSGTPKAIRKTLKQLDSEIAVLEQLFGQQLQDCRIESTVSHQHIYGLLFRVLWPLCAGRAFAQTNLEYPEQLVAHASDHTALISSPALLKRLTSEHHSSPFACVFSSGGPLSYEAAMHAQTLFSQTPWEVFGSTETGGIACRQQHQANTPWQLFPGIDVELNQEDCLRLRSPHIDGKNWYQTADECEMVSERQFLLKGRTDRVIKLEEKRISLVEVEKRLDHLDWINESVVIPMTESDRLTLVAAIVLTSAGTAKLNELGKGKFWLMLRGELRQWLEPIAIPRRYRVVSEIPLNSQGKRLTNQIEQLFH</sequence>
<organism evidence="2 3">
    <name type="scientific">Vibrio vulnificus</name>
    <dbReference type="NCBI Taxonomy" id="672"/>
    <lineage>
        <taxon>Bacteria</taxon>
        <taxon>Pseudomonadati</taxon>
        <taxon>Pseudomonadota</taxon>
        <taxon>Gammaproteobacteria</taxon>
        <taxon>Vibrionales</taxon>
        <taxon>Vibrionaceae</taxon>
        <taxon>Vibrio</taxon>
    </lineage>
</organism>
<dbReference type="Proteomes" id="UP000237466">
    <property type="component" value="Unassembled WGS sequence"/>
</dbReference>
<dbReference type="InterPro" id="IPR042099">
    <property type="entry name" value="ANL_N_sf"/>
</dbReference>
<dbReference type="Gene3D" id="3.40.50.12780">
    <property type="entry name" value="N-terminal domain of ligase-like"/>
    <property type="match status" value="1"/>
</dbReference>
<dbReference type="GO" id="GO:0016874">
    <property type="term" value="F:ligase activity"/>
    <property type="evidence" value="ECO:0007669"/>
    <property type="project" value="UniProtKB-KW"/>
</dbReference>
<protein>
    <submittedName>
        <fullName evidence="2">AMP-fatty acid ligase</fullName>
    </submittedName>
</protein>
<evidence type="ECO:0000313" key="3">
    <source>
        <dbReference type="Proteomes" id="UP000237466"/>
    </source>
</evidence>
<proteinExistence type="predicted"/>
<evidence type="ECO:0000259" key="1">
    <source>
        <dbReference type="Pfam" id="PF00501"/>
    </source>
</evidence>